<accession>A0A101M1F7</accession>
<proteinExistence type="predicted"/>
<dbReference type="EMBL" id="LKAM01000003">
    <property type="protein sequence ID" value="KUM49157.1"/>
    <property type="molecule type" value="Genomic_DNA"/>
</dbReference>
<name>A0A101M1F7_PICGL</name>
<keyword evidence="1" id="KW-0496">Mitochondrion</keyword>
<protein>
    <submittedName>
        <fullName evidence="1">Uncharacterized protein</fullName>
    </submittedName>
</protein>
<comment type="caution">
    <text evidence="1">The sequence shown here is derived from an EMBL/GenBank/DDBJ whole genome shotgun (WGS) entry which is preliminary data.</text>
</comment>
<geneLocation type="mitochondrion" evidence="1"/>
<reference evidence="1" key="1">
    <citation type="journal article" date="2015" name="Genome Biol. Evol.">
        <title>Organellar Genomes of White Spruce (Picea glauca): Assembly and Annotation.</title>
        <authorList>
            <person name="Jackman S.D."/>
            <person name="Warren R.L."/>
            <person name="Gibb E.A."/>
            <person name="Vandervalk B.P."/>
            <person name="Mohamadi H."/>
            <person name="Chu J."/>
            <person name="Raymond A."/>
            <person name="Pleasance S."/>
            <person name="Coope R."/>
            <person name="Wildung M.R."/>
            <person name="Ritland C.E."/>
            <person name="Bousquet J."/>
            <person name="Jones S.J."/>
            <person name="Bohlmann J."/>
            <person name="Birol I."/>
        </authorList>
    </citation>
    <scope>NUCLEOTIDE SEQUENCE [LARGE SCALE GENOMIC DNA]</scope>
    <source>
        <tissue evidence="1">Flushing bud</tissue>
    </source>
</reference>
<gene>
    <name evidence="1" type="ORF">ABT39_MTgene3706</name>
</gene>
<dbReference type="AlphaFoldDB" id="A0A101M1F7"/>
<organism evidence="1">
    <name type="scientific">Picea glauca</name>
    <name type="common">White spruce</name>
    <name type="synonym">Pinus glauca</name>
    <dbReference type="NCBI Taxonomy" id="3330"/>
    <lineage>
        <taxon>Eukaryota</taxon>
        <taxon>Viridiplantae</taxon>
        <taxon>Streptophyta</taxon>
        <taxon>Embryophyta</taxon>
        <taxon>Tracheophyta</taxon>
        <taxon>Spermatophyta</taxon>
        <taxon>Pinopsida</taxon>
        <taxon>Pinidae</taxon>
        <taxon>Conifers I</taxon>
        <taxon>Pinales</taxon>
        <taxon>Pinaceae</taxon>
        <taxon>Picea</taxon>
    </lineage>
</organism>
<sequence>MLLSMPPQPNMELYMHLNIDPLLDTIIYLFGYKTTGASREPISGPTQCAAE</sequence>
<evidence type="ECO:0000313" key="1">
    <source>
        <dbReference type="EMBL" id="KUM49157.1"/>
    </source>
</evidence>